<name>A0ABS0ADB9_9GAMM</name>
<dbReference type="Gene3D" id="1.10.357.10">
    <property type="entry name" value="Tetracycline Repressor, domain 2"/>
    <property type="match status" value="1"/>
</dbReference>
<evidence type="ECO:0000256" key="2">
    <source>
        <dbReference type="ARBA" id="ARBA00023125"/>
    </source>
</evidence>
<keyword evidence="5" id="KW-1133">Transmembrane helix</keyword>
<dbReference type="Pfam" id="PF00440">
    <property type="entry name" value="TetR_N"/>
    <property type="match status" value="1"/>
</dbReference>
<dbReference type="InterPro" id="IPR001647">
    <property type="entry name" value="HTH_TetR"/>
</dbReference>
<comment type="caution">
    <text evidence="7">The sequence shown here is derived from an EMBL/GenBank/DDBJ whole genome shotgun (WGS) entry which is preliminary data.</text>
</comment>
<accession>A0ABS0ADB9</accession>
<dbReference type="PRINTS" id="PR00455">
    <property type="entry name" value="HTHTETR"/>
</dbReference>
<dbReference type="PROSITE" id="PS50977">
    <property type="entry name" value="HTH_TETR_2"/>
    <property type="match status" value="1"/>
</dbReference>
<dbReference type="SUPFAM" id="SSF46689">
    <property type="entry name" value="Homeodomain-like"/>
    <property type="match status" value="1"/>
</dbReference>
<evidence type="ECO:0000256" key="5">
    <source>
        <dbReference type="SAM" id="Phobius"/>
    </source>
</evidence>
<dbReference type="EMBL" id="ARXR01000004">
    <property type="protein sequence ID" value="MBF5052054.1"/>
    <property type="molecule type" value="Genomic_DNA"/>
</dbReference>
<evidence type="ECO:0000313" key="8">
    <source>
        <dbReference type="Proteomes" id="UP000644441"/>
    </source>
</evidence>
<dbReference type="InterPro" id="IPR023772">
    <property type="entry name" value="DNA-bd_HTH_TetR-type_CS"/>
</dbReference>
<keyword evidence="2 4" id="KW-0238">DNA-binding</keyword>
<sequence>MPRKPQQPRAHATVGAIVEAGFISLARNGVENTTTRHIADIAGVSVGSLYEYFANKEEVFDAMHEHMVREVVGMVRPLIPTLVRMDIRELVAELLYRFRDLLERDDGRYLRYMSYAAYFAPRDQIEPINRLLMDLLMKYVMHHPQLVRLGNLPAMGFIMINGGVFTVIRYLTEPNPTVTFDDLVRGLGDMVAHFVDGELQRAGGTD</sequence>
<evidence type="ECO:0000313" key="7">
    <source>
        <dbReference type="EMBL" id="MBF5052054.1"/>
    </source>
</evidence>
<reference evidence="7 8" key="1">
    <citation type="submission" date="2012-09" db="EMBL/GenBank/DDBJ databases">
        <title>Genome Sequence of alkane-degrading Bacterium Alcanivorax venustensis ISO4.</title>
        <authorList>
            <person name="Lai Q."/>
            <person name="Shao Z."/>
        </authorList>
    </citation>
    <scope>NUCLEOTIDE SEQUENCE [LARGE SCALE GENOMIC DNA]</scope>
    <source>
        <strain evidence="7 8">ISO4</strain>
    </source>
</reference>
<keyword evidence="8" id="KW-1185">Reference proteome</keyword>
<evidence type="ECO:0000256" key="1">
    <source>
        <dbReference type="ARBA" id="ARBA00023015"/>
    </source>
</evidence>
<dbReference type="RefSeq" id="WP_194855147.1">
    <property type="nucleotide sequence ID" value="NZ_ARXR01000004.1"/>
</dbReference>
<dbReference type="InterPro" id="IPR050109">
    <property type="entry name" value="HTH-type_TetR-like_transc_reg"/>
</dbReference>
<keyword evidence="5" id="KW-0472">Membrane</keyword>
<feature type="transmembrane region" description="Helical" evidence="5">
    <location>
        <begin position="146"/>
        <end position="171"/>
    </location>
</feature>
<dbReference type="PANTHER" id="PTHR30055">
    <property type="entry name" value="HTH-TYPE TRANSCRIPTIONAL REGULATOR RUTR"/>
    <property type="match status" value="1"/>
</dbReference>
<dbReference type="PROSITE" id="PS01081">
    <property type="entry name" value="HTH_TETR_1"/>
    <property type="match status" value="1"/>
</dbReference>
<feature type="domain" description="HTH tetR-type" evidence="6">
    <location>
        <begin position="11"/>
        <end position="71"/>
    </location>
</feature>
<evidence type="ECO:0000256" key="3">
    <source>
        <dbReference type="ARBA" id="ARBA00023163"/>
    </source>
</evidence>
<dbReference type="Proteomes" id="UP000644441">
    <property type="component" value="Unassembled WGS sequence"/>
</dbReference>
<protein>
    <submittedName>
        <fullName evidence="7">Transcriptional regulator</fullName>
    </submittedName>
</protein>
<gene>
    <name evidence="7" type="ORF">ISO4_00656</name>
</gene>
<organism evidence="7 8">
    <name type="scientific">Alloalcanivorax venustensis ISO4</name>
    <dbReference type="NCBI Taxonomy" id="1177184"/>
    <lineage>
        <taxon>Bacteria</taxon>
        <taxon>Pseudomonadati</taxon>
        <taxon>Pseudomonadota</taxon>
        <taxon>Gammaproteobacteria</taxon>
        <taxon>Oceanospirillales</taxon>
        <taxon>Alcanivoracaceae</taxon>
        <taxon>Alloalcanivorax</taxon>
    </lineage>
</organism>
<dbReference type="InterPro" id="IPR009057">
    <property type="entry name" value="Homeodomain-like_sf"/>
</dbReference>
<evidence type="ECO:0000259" key="6">
    <source>
        <dbReference type="PROSITE" id="PS50977"/>
    </source>
</evidence>
<feature type="DNA-binding region" description="H-T-H motif" evidence="4">
    <location>
        <begin position="34"/>
        <end position="53"/>
    </location>
</feature>
<evidence type="ECO:0000256" key="4">
    <source>
        <dbReference type="PROSITE-ProRule" id="PRU00335"/>
    </source>
</evidence>
<keyword evidence="3" id="KW-0804">Transcription</keyword>
<dbReference type="PANTHER" id="PTHR30055:SF234">
    <property type="entry name" value="HTH-TYPE TRANSCRIPTIONAL REGULATOR BETI"/>
    <property type="match status" value="1"/>
</dbReference>
<proteinExistence type="predicted"/>
<keyword evidence="1" id="KW-0805">Transcription regulation</keyword>
<keyword evidence="5" id="KW-0812">Transmembrane</keyword>